<evidence type="ECO:0000313" key="2">
    <source>
        <dbReference type="Proteomes" id="UP001054252"/>
    </source>
</evidence>
<accession>A0AAV5K3X5</accession>
<sequence>MDDLLTKDSLKARINMELYCNRPSLCILERGFNAGKKLKATYVLNRE</sequence>
<name>A0AAV5K3X5_9ROSI</name>
<comment type="caution">
    <text evidence="1">The sequence shown here is derived from an EMBL/GenBank/DDBJ whole genome shotgun (WGS) entry which is preliminary data.</text>
</comment>
<dbReference type="EMBL" id="BPVZ01000058">
    <property type="protein sequence ID" value="GKV21668.1"/>
    <property type="molecule type" value="Genomic_DNA"/>
</dbReference>
<proteinExistence type="predicted"/>
<reference evidence="1 2" key="1">
    <citation type="journal article" date="2021" name="Commun. Biol.">
        <title>The genome of Shorea leprosula (Dipterocarpaceae) highlights the ecological relevance of drought in aseasonal tropical rainforests.</title>
        <authorList>
            <person name="Ng K.K.S."/>
            <person name="Kobayashi M.J."/>
            <person name="Fawcett J.A."/>
            <person name="Hatakeyama M."/>
            <person name="Paape T."/>
            <person name="Ng C.H."/>
            <person name="Ang C.C."/>
            <person name="Tnah L.H."/>
            <person name="Lee C.T."/>
            <person name="Nishiyama T."/>
            <person name="Sese J."/>
            <person name="O'Brien M.J."/>
            <person name="Copetti D."/>
            <person name="Mohd Noor M.I."/>
            <person name="Ong R.C."/>
            <person name="Putra M."/>
            <person name="Sireger I.Z."/>
            <person name="Indrioko S."/>
            <person name="Kosugi Y."/>
            <person name="Izuno A."/>
            <person name="Isagi Y."/>
            <person name="Lee S.L."/>
            <person name="Shimizu K.K."/>
        </authorList>
    </citation>
    <scope>NUCLEOTIDE SEQUENCE [LARGE SCALE GENOMIC DNA]</scope>
    <source>
        <strain evidence="1">214</strain>
    </source>
</reference>
<dbReference type="AlphaFoldDB" id="A0AAV5K3X5"/>
<organism evidence="1 2">
    <name type="scientific">Rubroshorea leprosula</name>
    <dbReference type="NCBI Taxonomy" id="152421"/>
    <lineage>
        <taxon>Eukaryota</taxon>
        <taxon>Viridiplantae</taxon>
        <taxon>Streptophyta</taxon>
        <taxon>Embryophyta</taxon>
        <taxon>Tracheophyta</taxon>
        <taxon>Spermatophyta</taxon>
        <taxon>Magnoliopsida</taxon>
        <taxon>eudicotyledons</taxon>
        <taxon>Gunneridae</taxon>
        <taxon>Pentapetalae</taxon>
        <taxon>rosids</taxon>
        <taxon>malvids</taxon>
        <taxon>Malvales</taxon>
        <taxon>Dipterocarpaceae</taxon>
        <taxon>Rubroshorea</taxon>
    </lineage>
</organism>
<gene>
    <name evidence="1" type="ORF">SLEP1_g31625</name>
</gene>
<dbReference type="Proteomes" id="UP001054252">
    <property type="component" value="Unassembled WGS sequence"/>
</dbReference>
<evidence type="ECO:0000313" key="1">
    <source>
        <dbReference type="EMBL" id="GKV21668.1"/>
    </source>
</evidence>
<protein>
    <submittedName>
        <fullName evidence="1">Uncharacterized protein</fullName>
    </submittedName>
</protein>
<keyword evidence="2" id="KW-1185">Reference proteome</keyword>